<comment type="caution">
    <text evidence="2">The sequence shown here is derived from an EMBL/GenBank/DDBJ whole genome shotgun (WGS) entry which is preliminary data.</text>
</comment>
<dbReference type="GO" id="GO:0008277">
    <property type="term" value="P:regulation of G protein-coupled receptor signaling pathway"/>
    <property type="evidence" value="ECO:0007669"/>
    <property type="project" value="TreeGrafter"/>
</dbReference>
<dbReference type="GO" id="GO:0005096">
    <property type="term" value="F:GTPase activator activity"/>
    <property type="evidence" value="ECO:0007669"/>
    <property type="project" value="InterPro"/>
</dbReference>
<dbReference type="PANTHER" id="PTHR45945:SF3">
    <property type="entry name" value="REGULATOR OF G-PROTEIN SIGNALING LOCO"/>
    <property type="match status" value="1"/>
</dbReference>
<dbReference type="GO" id="GO:0005886">
    <property type="term" value="C:plasma membrane"/>
    <property type="evidence" value="ECO:0007669"/>
    <property type="project" value="TreeGrafter"/>
</dbReference>
<keyword evidence="3" id="KW-1185">Reference proteome</keyword>
<gene>
    <name evidence="2" type="ORF">E2986_13754</name>
</gene>
<feature type="region of interest" description="Disordered" evidence="1">
    <location>
        <begin position="85"/>
        <end position="104"/>
    </location>
</feature>
<protein>
    <submittedName>
        <fullName evidence="2">Uncharacterized protein</fullName>
    </submittedName>
</protein>
<dbReference type="AlphaFoldDB" id="A0A833SJS0"/>
<evidence type="ECO:0000256" key="1">
    <source>
        <dbReference type="SAM" id="MobiDB-lite"/>
    </source>
</evidence>
<dbReference type="GO" id="GO:0005737">
    <property type="term" value="C:cytoplasm"/>
    <property type="evidence" value="ECO:0007669"/>
    <property type="project" value="TreeGrafter"/>
</dbReference>
<dbReference type="PROSITE" id="PS50877">
    <property type="entry name" value="GOLOCO"/>
    <property type="match status" value="1"/>
</dbReference>
<accession>A0A833SJS0</accession>
<organism evidence="2 3">
    <name type="scientific">Frieseomelitta varia</name>
    <dbReference type="NCBI Taxonomy" id="561572"/>
    <lineage>
        <taxon>Eukaryota</taxon>
        <taxon>Metazoa</taxon>
        <taxon>Ecdysozoa</taxon>
        <taxon>Arthropoda</taxon>
        <taxon>Hexapoda</taxon>
        <taxon>Insecta</taxon>
        <taxon>Pterygota</taxon>
        <taxon>Neoptera</taxon>
        <taxon>Endopterygota</taxon>
        <taxon>Hymenoptera</taxon>
        <taxon>Apocrita</taxon>
        <taxon>Aculeata</taxon>
        <taxon>Apoidea</taxon>
        <taxon>Anthophila</taxon>
        <taxon>Apidae</taxon>
        <taxon>Frieseomelitta</taxon>
    </lineage>
</organism>
<name>A0A833SJS0_9HYME</name>
<dbReference type="InterPro" id="IPR046995">
    <property type="entry name" value="RGS10/12/14-like"/>
</dbReference>
<dbReference type="EMBL" id="WNWW01000146">
    <property type="protein sequence ID" value="KAF3429757.1"/>
    <property type="molecule type" value="Genomic_DNA"/>
</dbReference>
<evidence type="ECO:0000313" key="3">
    <source>
        <dbReference type="Proteomes" id="UP000655588"/>
    </source>
</evidence>
<proteinExistence type="predicted"/>
<reference evidence="2" key="1">
    <citation type="submission" date="2019-11" db="EMBL/GenBank/DDBJ databases">
        <title>The nuclear and mitochondrial genomes of Frieseomelitta varia - a highly eusocial stingless bee (Meliponini) with a permanently sterile worker caste.</title>
        <authorList>
            <person name="Freitas F.C.P."/>
            <person name="Lourenco A.P."/>
            <person name="Nunes F.M.F."/>
            <person name="Paschoal A.R."/>
            <person name="Abreu F.C.P."/>
            <person name="Barbin F.O."/>
            <person name="Bataglia L."/>
            <person name="Cardoso-Junior C.A.M."/>
            <person name="Cervoni M.S."/>
            <person name="Silva S.R."/>
            <person name="Dalarmi F."/>
            <person name="Del Lama M.A."/>
            <person name="Depintor T.S."/>
            <person name="Ferreira K.M."/>
            <person name="Goria P.S."/>
            <person name="Jaskot M.C."/>
            <person name="Lago D.C."/>
            <person name="Luna-Lucena D."/>
            <person name="Moda L.M."/>
            <person name="Nascimento L."/>
            <person name="Pedrino M."/>
            <person name="Rabico F.O."/>
            <person name="Sanches F.C."/>
            <person name="Santos D.E."/>
            <person name="Santos C.G."/>
            <person name="Vieira J."/>
            <person name="Lopes T.F."/>
            <person name="Barchuk A.R."/>
            <person name="Hartfelder K."/>
            <person name="Simoes Z.L.P."/>
            <person name="Bitondi M.M.G."/>
            <person name="Pinheiro D.G."/>
        </authorList>
    </citation>
    <scope>NUCLEOTIDE SEQUENCE</scope>
    <source>
        <strain evidence="2">USP_RPSP 00005682</strain>
        <tissue evidence="2">Whole individual</tissue>
    </source>
</reference>
<dbReference type="InterPro" id="IPR003109">
    <property type="entry name" value="GoLoco_motif"/>
</dbReference>
<evidence type="ECO:0000313" key="2">
    <source>
        <dbReference type="EMBL" id="KAF3429757.1"/>
    </source>
</evidence>
<sequence>MPFDENNLKKSIFVDPQKELNTIKYVHDGSNSQSTLDEITNRVFEELLVGKGSSKYHYNDGSCKSDDQRSEGSSILPSKFFLRDSTMHGKKKGGKPKCNMNEKTNTNDYVSEETTKSHPPLIAKWRNGVKLQLPGKFDGEDLYEGLKRAQRSRLEDQRGTEINFELPDFLKNKENGKPTDRNKVRRPRIISANCEANAKFYSSIHERQNCGHDQNTTTTTTSITSITTTSNTTKTLALAKNGNLDERFHVFATGKELQSKSSDNSFILDTTLMDGDRTVLENGSCSRTTALDSFDTQGNSLGVKSSRPPPLPPKPKNLITCAAKTGYIVSSKSLPKSNRAVSLSPTEFTRKNIL</sequence>
<dbReference type="SMART" id="SM00390">
    <property type="entry name" value="GoLoco"/>
    <property type="match status" value="1"/>
</dbReference>
<dbReference type="Proteomes" id="UP000655588">
    <property type="component" value="Unassembled WGS sequence"/>
</dbReference>
<dbReference type="PANTHER" id="PTHR45945">
    <property type="entry name" value="REGULATOR OF G-PROTEIN SIGNALING LOCO"/>
    <property type="match status" value="1"/>
</dbReference>
<dbReference type="GO" id="GO:0005634">
    <property type="term" value="C:nucleus"/>
    <property type="evidence" value="ECO:0007669"/>
    <property type="project" value="TreeGrafter"/>
</dbReference>